<evidence type="ECO:0000313" key="17">
    <source>
        <dbReference type="Proteomes" id="UP000572268"/>
    </source>
</evidence>
<evidence type="ECO:0000259" key="13">
    <source>
        <dbReference type="PROSITE" id="PS50222"/>
    </source>
</evidence>
<dbReference type="SUPFAM" id="SSF47473">
    <property type="entry name" value="EF-hand"/>
    <property type="match status" value="1"/>
</dbReference>
<evidence type="ECO:0000256" key="10">
    <source>
        <dbReference type="PROSITE-ProRule" id="PRU10141"/>
    </source>
</evidence>
<evidence type="ECO:0000256" key="4">
    <source>
        <dbReference type="ARBA" id="ARBA00022741"/>
    </source>
</evidence>
<keyword evidence="4 10" id="KW-0547">Nucleotide-binding</keyword>
<dbReference type="GO" id="GO:0004674">
    <property type="term" value="F:protein serine/threonine kinase activity"/>
    <property type="evidence" value="ECO:0007669"/>
    <property type="project" value="UniProtKB-KW"/>
</dbReference>
<dbReference type="SMART" id="SM00220">
    <property type="entry name" value="S_TKc"/>
    <property type="match status" value="1"/>
</dbReference>
<dbReference type="PROSITE" id="PS50222">
    <property type="entry name" value="EF_HAND_2"/>
    <property type="match status" value="1"/>
</dbReference>
<accession>A0A7J6KZK6</accession>
<dbReference type="GO" id="GO:0005524">
    <property type="term" value="F:ATP binding"/>
    <property type="evidence" value="ECO:0007669"/>
    <property type="project" value="UniProtKB-UniRule"/>
</dbReference>
<dbReference type="OrthoDB" id="248923at2759"/>
<evidence type="ECO:0000313" key="15">
    <source>
        <dbReference type="EMBL" id="KAF4654238.1"/>
    </source>
</evidence>
<evidence type="ECO:0000256" key="9">
    <source>
        <dbReference type="ARBA" id="ARBA00048679"/>
    </source>
</evidence>
<dbReference type="InterPro" id="IPR008271">
    <property type="entry name" value="Ser/Thr_kinase_AS"/>
</dbReference>
<dbReference type="PANTHER" id="PTHR44899">
    <property type="entry name" value="CAMK FAMILY PROTEIN KINASE"/>
    <property type="match status" value="1"/>
</dbReference>
<dbReference type="PROSITE" id="PS00107">
    <property type="entry name" value="PROTEIN_KINASE_ATP"/>
    <property type="match status" value="1"/>
</dbReference>
<feature type="domain" description="Protein kinase" evidence="12">
    <location>
        <begin position="27"/>
        <end position="293"/>
    </location>
</feature>
<keyword evidence="3" id="KW-0808">Transferase</keyword>
<keyword evidence="2" id="KW-0723">Serine/threonine-protein kinase</keyword>
<feature type="region of interest" description="Disordered" evidence="11">
    <location>
        <begin position="565"/>
        <end position="604"/>
    </location>
</feature>
<proteinExistence type="inferred from homology"/>
<feature type="region of interest" description="Disordered" evidence="11">
    <location>
        <begin position="292"/>
        <end position="373"/>
    </location>
</feature>
<name>A0A7J6KZK6_PEROL</name>
<comment type="similarity">
    <text evidence="7">Belongs to the protein kinase superfamily. Ser/Thr protein kinase family. CDPK subfamily.</text>
</comment>
<feature type="domain" description="EF-hand" evidence="13">
    <location>
        <begin position="396"/>
        <end position="431"/>
    </location>
</feature>
<dbReference type="EC" id="2.7.11.1" evidence="1"/>
<dbReference type="Gene3D" id="3.30.200.20">
    <property type="entry name" value="Phosphorylase Kinase, domain 1"/>
    <property type="match status" value="1"/>
</dbReference>
<sequence length="619" mass="67988">MAQEDDRNAGSSSEELSLSVDMKPFGYESVKYIGKGQYASACLVHPNDDVGVLLVAKLVNLDVLNESDRRLAEQEVDLLQKLSHPNIVSYHTHFVVETPHSVLGIIMDFCDMGDLRTAVKQKQKAGGHFSERHVMTWFTQCAQALEYIHSRKILHRDLKTSNVFLTQQDGNEFPTVKLGDFGISRVLEGTMEACLTVVGTPYYMSPELCRNEPYSFKSDVWALGCVLYELCMLQHAFRADSLWGLVYKVVSDNYEPIPPDVYSTSLNDLIRRLLCKSAEERPSTSDILSDPYVRRFIDGPPPPGESLSASKVPTVKTGSLGARGKPSNSAASSPTKASSIPPPPPPRRPSGSERGRTIPPPPSPQRRKASLSMSTTSDIDEYYTICMMRIRREFILRKFNWVQAFAKFDKAGHGALDPNDFMQALLGMNLSISVTEAEVVATVLSRSPDASSSAGTGGLIPLHRFQAGLQSISQSKVMGLEQWARERLGKVATEDLFDRFKAVGAHKMGGIVDQQGFERVLKKCCPDLDNSGASRIYWLAQKNQSGQVDVSDFVQRYTRTAATSEPILLGSPSSRQSPVRGPVVPTGAPPLPPPMPNSKNPELSRTAFVTAKSGAFDAT</sequence>
<dbReference type="InterPro" id="IPR051131">
    <property type="entry name" value="NEK_Ser/Thr_kinase_NIMA"/>
</dbReference>
<protein>
    <recommendedName>
        <fullName evidence="1">non-specific serine/threonine protein kinase</fullName>
        <ecNumber evidence="1">2.7.11.1</ecNumber>
    </recommendedName>
</protein>
<evidence type="ECO:0000256" key="7">
    <source>
        <dbReference type="ARBA" id="ARBA00024334"/>
    </source>
</evidence>
<dbReference type="InterPro" id="IPR011992">
    <property type="entry name" value="EF-hand-dom_pair"/>
</dbReference>
<dbReference type="EMBL" id="JABANN010000737">
    <property type="protein sequence ID" value="KAF4654238.1"/>
    <property type="molecule type" value="Genomic_DNA"/>
</dbReference>
<comment type="catalytic activity">
    <reaction evidence="8">
        <text>L-threonyl-[protein] + ATP = O-phospho-L-threonyl-[protein] + ADP + H(+)</text>
        <dbReference type="Rhea" id="RHEA:46608"/>
        <dbReference type="Rhea" id="RHEA-COMP:11060"/>
        <dbReference type="Rhea" id="RHEA-COMP:11605"/>
        <dbReference type="ChEBI" id="CHEBI:15378"/>
        <dbReference type="ChEBI" id="CHEBI:30013"/>
        <dbReference type="ChEBI" id="CHEBI:30616"/>
        <dbReference type="ChEBI" id="CHEBI:61977"/>
        <dbReference type="ChEBI" id="CHEBI:456216"/>
        <dbReference type="EC" id="2.7.11.1"/>
    </reaction>
</comment>
<evidence type="ECO:0000259" key="12">
    <source>
        <dbReference type="PROSITE" id="PS50011"/>
    </source>
</evidence>
<dbReference type="InterPro" id="IPR000719">
    <property type="entry name" value="Prot_kinase_dom"/>
</dbReference>
<evidence type="ECO:0000256" key="11">
    <source>
        <dbReference type="SAM" id="MobiDB-lite"/>
    </source>
</evidence>
<dbReference type="Proteomes" id="UP000572268">
    <property type="component" value="Unassembled WGS sequence"/>
</dbReference>
<comment type="caution">
    <text evidence="14">The sequence shown here is derived from an EMBL/GenBank/DDBJ whole genome shotgun (WGS) entry which is preliminary data.</text>
</comment>
<dbReference type="InterPro" id="IPR002048">
    <property type="entry name" value="EF_hand_dom"/>
</dbReference>
<feature type="binding site" evidence="10">
    <location>
        <position position="57"/>
    </location>
    <ligand>
        <name>ATP</name>
        <dbReference type="ChEBI" id="CHEBI:30616"/>
    </ligand>
</feature>
<feature type="compositionally biased region" description="Low complexity" evidence="11">
    <location>
        <begin position="326"/>
        <end position="339"/>
    </location>
</feature>
<dbReference type="CDD" id="cd08215">
    <property type="entry name" value="STKc_Nek"/>
    <property type="match status" value="1"/>
</dbReference>
<comment type="catalytic activity">
    <reaction evidence="9">
        <text>L-seryl-[protein] + ATP = O-phospho-L-seryl-[protein] + ADP + H(+)</text>
        <dbReference type="Rhea" id="RHEA:17989"/>
        <dbReference type="Rhea" id="RHEA-COMP:9863"/>
        <dbReference type="Rhea" id="RHEA-COMP:11604"/>
        <dbReference type="ChEBI" id="CHEBI:15378"/>
        <dbReference type="ChEBI" id="CHEBI:29999"/>
        <dbReference type="ChEBI" id="CHEBI:30616"/>
        <dbReference type="ChEBI" id="CHEBI:83421"/>
        <dbReference type="ChEBI" id="CHEBI:456216"/>
        <dbReference type="EC" id="2.7.11.1"/>
    </reaction>
</comment>
<dbReference type="EMBL" id="JABAHT010000770">
    <property type="protein sequence ID" value="KAF4652019.1"/>
    <property type="molecule type" value="Genomic_DNA"/>
</dbReference>
<dbReference type="PROSITE" id="PS50011">
    <property type="entry name" value="PROTEIN_KINASE_DOM"/>
    <property type="match status" value="1"/>
</dbReference>
<dbReference type="SUPFAM" id="SSF56112">
    <property type="entry name" value="Protein kinase-like (PK-like)"/>
    <property type="match status" value="1"/>
</dbReference>
<evidence type="ECO:0000256" key="6">
    <source>
        <dbReference type="ARBA" id="ARBA00022840"/>
    </source>
</evidence>
<evidence type="ECO:0000313" key="16">
    <source>
        <dbReference type="Proteomes" id="UP000570595"/>
    </source>
</evidence>
<feature type="compositionally biased region" description="Pro residues" evidence="11">
    <location>
        <begin position="587"/>
        <end position="596"/>
    </location>
</feature>
<keyword evidence="6 10" id="KW-0067">ATP-binding</keyword>
<dbReference type="InterPro" id="IPR011009">
    <property type="entry name" value="Kinase-like_dom_sf"/>
</dbReference>
<evidence type="ECO:0000256" key="5">
    <source>
        <dbReference type="ARBA" id="ARBA00022777"/>
    </source>
</evidence>
<dbReference type="PROSITE" id="PS00108">
    <property type="entry name" value="PROTEIN_KINASE_ST"/>
    <property type="match status" value="1"/>
</dbReference>
<dbReference type="GO" id="GO:0005509">
    <property type="term" value="F:calcium ion binding"/>
    <property type="evidence" value="ECO:0007669"/>
    <property type="project" value="InterPro"/>
</dbReference>
<organism evidence="14 16">
    <name type="scientific">Perkinsus olseni</name>
    <name type="common">Perkinsus atlanticus</name>
    <dbReference type="NCBI Taxonomy" id="32597"/>
    <lineage>
        <taxon>Eukaryota</taxon>
        <taxon>Sar</taxon>
        <taxon>Alveolata</taxon>
        <taxon>Perkinsozoa</taxon>
        <taxon>Perkinsea</taxon>
        <taxon>Perkinsida</taxon>
        <taxon>Perkinsidae</taxon>
        <taxon>Perkinsus</taxon>
    </lineage>
</organism>
<dbReference type="Gene3D" id="1.10.510.10">
    <property type="entry name" value="Transferase(Phosphotransferase) domain 1"/>
    <property type="match status" value="1"/>
</dbReference>
<reference evidence="16 17" key="1">
    <citation type="submission" date="2020-04" db="EMBL/GenBank/DDBJ databases">
        <title>Perkinsus olseni comparative genomics.</title>
        <authorList>
            <person name="Bogema D.R."/>
        </authorList>
    </citation>
    <scope>NUCLEOTIDE SEQUENCE [LARGE SCALE GENOMIC DNA]</scope>
    <source>
        <strain evidence="14">ATCC PRA-179</strain>
        <strain evidence="15">ATCC PRA-31</strain>
    </source>
</reference>
<gene>
    <name evidence="15" type="ORF">FOL46_008817</name>
    <name evidence="14" type="ORF">FOZ61_009982</name>
</gene>
<evidence type="ECO:0000256" key="2">
    <source>
        <dbReference type="ARBA" id="ARBA00022527"/>
    </source>
</evidence>
<dbReference type="Proteomes" id="UP000570595">
    <property type="component" value="Unassembled WGS sequence"/>
</dbReference>
<dbReference type="Pfam" id="PF00069">
    <property type="entry name" value="Pkinase"/>
    <property type="match status" value="1"/>
</dbReference>
<dbReference type="AlphaFoldDB" id="A0A7J6KZK6"/>
<evidence type="ECO:0000256" key="3">
    <source>
        <dbReference type="ARBA" id="ARBA00022679"/>
    </source>
</evidence>
<keyword evidence="5" id="KW-0418">Kinase</keyword>
<dbReference type="InterPro" id="IPR017441">
    <property type="entry name" value="Protein_kinase_ATP_BS"/>
</dbReference>
<evidence type="ECO:0000256" key="8">
    <source>
        <dbReference type="ARBA" id="ARBA00047899"/>
    </source>
</evidence>
<evidence type="ECO:0000256" key="1">
    <source>
        <dbReference type="ARBA" id="ARBA00012513"/>
    </source>
</evidence>
<evidence type="ECO:0000313" key="14">
    <source>
        <dbReference type="EMBL" id="KAF4652019.1"/>
    </source>
</evidence>
<dbReference type="Gene3D" id="1.10.238.10">
    <property type="entry name" value="EF-hand"/>
    <property type="match status" value="1"/>
</dbReference>